<gene>
    <name evidence="11" type="ORF">C8E99_1198</name>
</gene>
<dbReference type="Gene3D" id="3.30.565.10">
    <property type="entry name" value="Histidine kinase-like ATPase, C-terminal domain"/>
    <property type="match status" value="1"/>
</dbReference>
<evidence type="ECO:0000313" key="12">
    <source>
        <dbReference type="Proteomes" id="UP000256727"/>
    </source>
</evidence>
<keyword evidence="9" id="KW-1133">Transmembrane helix</keyword>
<evidence type="ECO:0000256" key="9">
    <source>
        <dbReference type="SAM" id="Phobius"/>
    </source>
</evidence>
<dbReference type="Gene3D" id="1.20.5.1930">
    <property type="match status" value="1"/>
</dbReference>
<dbReference type="GO" id="GO:0016020">
    <property type="term" value="C:membrane"/>
    <property type="evidence" value="ECO:0007669"/>
    <property type="project" value="InterPro"/>
</dbReference>
<dbReference type="InterPro" id="IPR050482">
    <property type="entry name" value="Sensor_HK_TwoCompSys"/>
</dbReference>
<keyword evidence="9" id="KW-0472">Membrane</keyword>
<evidence type="ECO:0000256" key="2">
    <source>
        <dbReference type="ARBA" id="ARBA00012438"/>
    </source>
</evidence>
<keyword evidence="5" id="KW-0547">Nucleotide-binding</keyword>
<dbReference type="AlphaFoldDB" id="A0A3D9LAJ3"/>
<comment type="catalytic activity">
    <reaction evidence="1">
        <text>ATP + protein L-histidine = ADP + protein N-phospho-L-histidine.</text>
        <dbReference type="EC" id="2.7.13.3"/>
    </reaction>
</comment>
<name>A0A3D9LAJ3_9MICC</name>
<evidence type="ECO:0000256" key="8">
    <source>
        <dbReference type="ARBA" id="ARBA00023012"/>
    </source>
</evidence>
<protein>
    <recommendedName>
        <fullName evidence="2">histidine kinase</fullName>
        <ecNumber evidence="2">2.7.13.3</ecNumber>
    </recommendedName>
</protein>
<dbReference type="InterPro" id="IPR036890">
    <property type="entry name" value="HATPase_C_sf"/>
</dbReference>
<dbReference type="InterPro" id="IPR011712">
    <property type="entry name" value="Sig_transdc_His_kin_sub3_dim/P"/>
</dbReference>
<feature type="transmembrane region" description="Helical" evidence="9">
    <location>
        <begin position="121"/>
        <end position="139"/>
    </location>
</feature>
<dbReference type="PANTHER" id="PTHR24421:SF10">
    <property type="entry name" value="NITRATE_NITRITE SENSOR PROTEIN NARQ"/>
    <property type="match status" value="1"/>
</dbReference>
<keyword evidence="7" id="KW-0067">ATP-binding</keyword>
<dbReference type="Pfam" id="PF07730">
    <property type="entry name" value="HisKA_3"/>
    <property type="match status" value="1"/>
</dbReference>
<evidence type="ECO:0000259" key="10">
    <source>
        <dbReference type="Pfam" id="PF07730"/>
    </source>
</evidence>
<dbReference type="PANTHER" id="PTHR24421">
    <property type="entry name" value="NITRATE/NITRITE SENSOR PROTEIN NARX-RELATED"/>
    <property type="match status" value="1"/>
</dbReference>
<evidence type="ECO:0000313" key="11">
    <source>
        <dbReference type="EMBL" id="REE03391.1"/>
    </source>
</evidence>
<feature type="transmembrane region" description="Helical" evidence="9">
    <location>
        <begin position="78"/>
        <end position="101"/>
    </location>
</feature>
<organism evidence="11 12">
    <name type="scientific">Citricoccus muralis</name>
    <dbReference type="NCBI Taxonomy" id="169134"/>
    <lineage>
        <taxon>Bacteria</taxon>
        <taxon>Bacillati</taxon>
        <taxon>Actinomycetota</taxon>
        <taxon>Actinomycetes</taxon>
        <taxon>Micrococcales</taxon>
        <taxon>Micrococcaceae</taxon>
        <taxon>Citricoccus</taxon>
    </lineage>
</organism>
<dbReference type="OrthoDB" id="227596at2"/>
<feature type="transmembrane region" description="Helical" evidence="9">
    <location>
        <begin position="146"/>
        <end position="164"/>
    </location>
</feature>
<dbReference type="GO" id="GO:0005524">
    <property type="term" value="F:ATP binding"/>
    <property type="evidence" value="ECO:0007669"/>
    <property type="project" value="UniProtKB-KW"/>
</dbReference>
<comment type="caution">
    <text evidence="11">The sequence shown here is derived from an EMBL/GenBank/DDBJ whole genome shotgun (WGS) entry which is preliminary data.</text>
</comment>
<reference evidence="11 12" key="1">
    <citation type="submission" date="2018-07" db="EMBL/GenBank/DDBJ databases">
        <title>Sequencing the genomes of 1000 actinobacteria strains.</title>
        <authorList>
            <person name="Klenk H.-P."/>
        </authorList>
    </citation>
    <scope>NUCLEOTIDE SEQUENCE [LARGE SCALE GENOMIC DNA]</scope>
    <source>
        <strain evidence="11 12">DSM 14442</strain>
    </source>
</reference>
<dbReference type="Proteomes" id="UP000256727">
    <property type="component" value="Unassembled WGS sequence"/>
</dbReference>
<dbReference type="EC" id="2.7.13.3" evidence="2"/>
<sequence length="415" mass="43798">MTRPHSAMSSMETVNRSRLAALSPLVYLAVGLALLASGSTWGMAPPLVVAWTGSEGWHMLPLVVACVAIVLQRRHVMAGFALASAAAVADAALGLHVGVFLAWADTAYTLARRAEPHQRRWSIGLTGMAVVALWAVVAALPHSEDYALPVALTLTTGVAIPFWWGAEVRNGDDRAARASAATLWERERAEAARREAERDRAEAVLRERTAMARELHDTVSAHLSGIALHSAAALSGAPDAELDRRALQHTRSASLAALDEMRTMIGLLHQPGEPLDLQVRDGLDALPGLLERTEAAGVEVSAELQSVEVGPDVGQALLRFAQEGLANAAKHGTGAVRLRLSGLPTMVRLDIENPTPALPVEPSATGDAGPGIGLSSMRERLGAVGGTVQITRADGRWRIRAEVPVDSAESSEPAA</sequence>
<keyword evidence="12" id="KW-1185">Reference proteome</keyword>
<keyword evidence="6 11" id="KW-0418">Kinase</keyword>
<keyword evidence="3" id="KW-0597">Phosphoprotein</keyword>
<evidence type="ECO:0000256" key="5">
    <source>
        <dbReference type="ARBA" id="ARBA00022741"/>
    </source>
</evidence>
<feature type="domain" description="Signal transduction histidine kinase subgroup 3 dimerisation and phosphoacceptor" evidence="10">
    <location>
        <begin position="207"/>
        <end position="271"/>
    </location>
</feature>
<evidence type="ECO:0000256" key="3">
    <source>
        <dbReference type="ARBA" id="ARBA00022553"/>
    </source>
</evidence>
<evidence type="ECO:0000256" key="7">
    <source>
        <dbReference type="ARBA" id="ARBA00022840"/>
    </source>
</evidence>
<keyword evidence="9" id="KW-0812">Transmembrane</keyword>
<dbReference type="CDD" id="cd16917">
    <property type="entry name" value="HATPase_UhpB-NarQ-NarX-like"/>
    <property type="match status" value="1"/>
</dbReference>
<accession>A0A3D9LAJ3</accession>
<evidence type="ECO:0000256" key="6">
    <source>
        <dbReference type="ARBA" id="ARBA00022777"/>
    </source>
</evidence>
<keyword evidence="8" id="KW-0902">Two-component regulatory system</keyword>
<proteinExistence type="predicted"/>
<dbReference type="SUPFAM" id="SSF55874">
    <property type="entry name" value="ATPase domain of HSP90 chaperone/DNA topoisomerase II/histidine kinase"/>
    <property type="match status" value="1"/>
</dbReference>
<keyword evidence="4" id="KW-0808">Transferase</keyword>
<dbReference type="GO" id="GO:0000155">
    <property type="term" value="F:phosphorelay sensor kinase activity"/>
    <property type="evidence" value="ECO:0007669"/>
    <property type="project" value="InterPro"/>
</dbReference>
<dbReference type="EMBL" id="QREH01000001">
    <property type="protein sequence ID" value="REE03391.1"/>
    <property type="molecule type" value="Genomic_DNA"/>
</dbReference>
<evidence type="ECO:0000256" key="1">
    <source>
        <dbReference type="ARBA" id="ARBA00000085"/>
    </source>
</evidence>
<dbReference type="GO" id="GO:0046983">
    <property type="term" value="F:protein dimerization activity"/>
    <property type="evidence" value="ECO:0007669"/>
    <property type="project" value="InterPro"/>
</dbReference>
<evidence type="ECO:0000256" key="4">
    <source>
        <dbReference type="ARBA" id="ARBA00022679"/>
    </source>
</evidence>